<dbReference type="Gene3D" id="3.40.50.410">
    <property type="entry name" value="von Willebrand factor, type A domain"/>
    <property type="match status" value="1"/>
</dbReference>
<comment type="caution">
    <text evidence="2">The sequence shown here is derived from an EMBL/GenBank/DDBJ whole genome shotgun (WGS) entry which is preliminary data.</text>
</comment>
<sequence length="220" mass="23505">MRILALPIAMLASLAAAGPAFGCRLALLLAVDVSGSIDSGEYRFQMDGLAEALEAPDVADALWIEGATVAVVQWSGAADQAVTIPWRRMAGPGDVARLAAQVRAAPRRWTGGKTALGDALAFMAPLFEQVPECARRVIDISGDGITNDGRETRAESRAAERRGVVVNGLAIDRIGISVARFYEQFVRAGDGSFVERATGYSDYPRAIRRKLYREVVVPAS</sequence>
<dbReference type="AlphaFoldDB" id="A0A6L5YUP2"/>
<dbReference type="CDD" id="cd00198">
    <property type="entry name" value="vWFA"/>
    <property type="match status" value="1"/>
</dbReference>
<evidence type="ECO:0000259" key="1">
    <source>
        <dbReference type="PROSITE" id="PS50234"/>
    </source>
</evidence>
<dbReference type="Pfam" id="PF06707">
    <property type="entry name" value="DUF1194"/>
    <property type="match status" value="1"/>
</dbReference>
<dbReference type="PROSITE" id="PS50234">
    <property type="entry name" value="VWFA"/>
    <property type="match status" value="1"/>
</dbReference>
<proteinExistence type="predicted"/>
<evidence type="ECO:0000313" key="3">
    <source>
        <dbReference type="Proteomes" id="UP000474957"/>
    </source>
</evidence>
<dbReference type="InterPro" id="IPR036465">
    <property type="entry name" value="vWFA_dom_sf"/>
</dbReference>
<dbReference type="EMBL" id="WIND01000001">
    <property type="protein sequence ID" value="MSU87998.1"/>
    <property type="molecule type" value="Genomic_DNA"/>
</dbReference>
<dbReference type="Proteomes" id="UP000474957">
    <property type="component" value="Unassembled WGS sequence"/>
</dbReference>
<dbReference type="SUPFAM" id="SSF53300">
    <property type="entry name" value="vWA-like"/>
    <property type="match status" value="1"/>
</dbReference>
<gene>
    <name evidence="2" type="ORF">GE300_00010</name>
</gene>
<dbReference type="InterPro" id="IPR002035">
    <property type="entry name" value="VWF_A"/>
</dbReference>
<protein>
    <submittedName>
        <fullName evidence="2">DUF1194 domain-containing protein</fullName>
    </submittedName>
</protein>
<organism evidence="2 3">
    <name type="scientific">Halovulum marinum</name>
    <dbReference type="NCBI Taxonomy" id="2662447"/>
    <lineage>
        <taxon>Bacteria</taxon>
        <taxon>Pseudomonadati</taxon>
        <taxon>Pseudomonadota</taxon>
        <taxon>Alphaproteobacteria</taxon>
        <taxon>Rhodobacterales</taxon>
        <taxon>Paracoccaceae</taxon>
        <taxon>Halovulum</taxon>
    </lineage>
</organism>
<dbReference type="RefSeq" id="WP_154443669.1">
    <property type="nucleotide sequence ID" value="NZ_WIND01000001.1"/>
</dbReference>
<reference evidence="2 3" key="1">
    <citation type="submission" date="2019-10" db="EMBL/GenBank/DDBJ databases">
        <title>Cognatihalovulum marinum gen. nov. sp. nov., a new member of the family Rhodobacteraceae isolated from deep seawater of the Northwest Indian Ocean.</title>
        <authorList>
            <person name="Ruan C."/>
            <person name="Wang J."/>
            <person name="Zheng X."/>
            <person name="Song L."/>
            <person name="Zhu Y."/>
            <person name="Huang Y."/>
            <person name="Lu Z."/>
            <person name="Du W."/>
            <person name="Huang L."/>
            <person name="Dai X."/>
        </authorList>
    </citation>
    <scope>NUCLEOTIDE SEQUENCE [LARGE SCALE GENOMIC DNA]</scope>
    <source>
        <strain evidence="2 3">2CG4</strain>
    </source>
</reference>
<feature type="domain" description="VWFA" evidence="1">
    <location>
        <begin position="26"/>
        <end position="215"/>
    </location>
</feature>
<dbReference type="InterPro" id="IPR010607">
    <property type="entry name" value="DUF1194"/>
</dbReference>
<accession>A0A6L5YUP2</accession>
<name>A0A6L5YUP2_9RHOB</name>
<keyword evidence="3" id="KW-1185">Reference proteome</keyword>
<evidence type="ECO:0000313" key="2">
    <source>
        <dbReference type="EMBL" id="MSU87998.1"/>
    </source>
</evidence>